<gene>
    <name evidence="1" type="ORF">CROST_009260</name>
</gene>
<organism evidence="1 2">
    <name type="scientific">Clostridium felsineum</name>
    <dbReference type="NCBI Taxonomy" id="36839"/>
    <lineage>
        <taxon>Bacteria</taxon>
        <taxon>Bacillati</taxon>
        <taxon>Bacillota</taxon>
        <taxon>Clostridia</taxon>
        <taxon>Eubacteriales</taxon>
        <taxon>Clostridiaceae</taxon>
        <taxon>Clostridium</taxon>
    </lineage>
</organism>
<evidence type="ECO:0000313" key="1">
    <source>
        <dbReference type="EMBL" id="URZ10218.1"/>
    </source>
</evidence>
<dbReference type="PANTHER" id="PTHR37305:SF1">
    <property type="entry name" value="MEMBRANE PROTEIN"/>
    <property type="match status" value="1"/>
</dbReference>
<dbReference type="STRING" id="84029.CROST_15830"/>
<proteinExistence type="predicted"/>
<dbReference type="PANTHER" id="PTHR37305">
    <property type="entry name" value="INTEGRAL MEMBRANE PROTEIN-RELATED"/>
    <property type="match status" value="1"/>
</dbReference>
<accession>A0A1S8LZY4</accession>
<reference evidence="1 2" key="1">
    <citation type="submission" date="2022-04" db="EMBL/GenBank/DDBJ databases">
        <title>Genome sequence of C. roseum typestrain.</title>
        <authorList>
            <person name="Poehlein A."/>
            <person name="Schoch T."/>
            <person name="Duerre P."/>
            <person name="Daniel R."/>
        </authorList>
    </citation>
    <scope>NUCLEOTIDE SEQUENCE [LARGE SCALE GENOMIC DNA]</scope>
    <source>
        <strain evidence="1 2">DSM 7320</strain>
    </source>
</reference>
<evidence type="ECO:0000313" key="2">
    <source>
        <dbReference type="Proteomes" id="UP000190951"/>
    </source>
</evidence>
<dbReference type="Pfam" id="PF12730">
    <property type="entry name" value="ABC2_membrane_4"/>
    <property type="match status" value="1"/>
</dbReference>
<dbReference type="AlphaFoldDB" id="A0A1S8LZY4"/>
<protein>
    <submittedName>
        <fullName evidence="1">Uncharacterized protein</fullName>
    </submittedName>
</protein>
<dbReference type="RefSeq" id="WP_077834552.1">
    <property type="nucleotide sequence ID" value="NZ_CP096983.1"/>
</dbReference>
<keyword evidence="2" id="KW-1185">Reference proteome</keyword>
<dbReference type="EMBL" id="CP096983">
    <property type="protein sequence ID" value="URZ10218.1"/>
    <property type="molecule type" value="Genomic_DNA"/>
</dbReference>
<dbReference type="KEGG" id="crw:CROST_009260"/>
<dbReference type="Proteomes" id="UP000190951">
    <property type="component" value="Chromosome"/>
</dbReference>
<sequence length="248" mass="28600">MLKELIINDIFKQKRTKLILTVVAIPIFVSFLLFVDLRIRYISYLRPLSLKEGRTSWQMLLHEQNIVYFKQYLPIFGAMIISSMFDNEYKNNAWTLSLIYPVKRRNIIISKFITSLLFMVVMLSVNVIGLILVGKVSGFPEPVNVEYFAKMFGIQFMAAAAVMVIHLFITLKNKNTLISIGIAAIISIVSSNLYFNKNIISKYNPYSFASYSDGLMPVNLNTIIIIEMVIIIVGLVFVINYFNRKQYY</sequence>
<name>A0A1S8LZY4_9CLOT</name>